<evidence type="ECO:0000259" key="8">
    <source>
        <dbReference type="PROSITE" id="PS51390"/>
    </source>
</evidence>
<dbReference type="InterPro" id="IPR008197">
    <property type="entry name" value="WAP_dom"/>
</dbReference>
<dbReference type="InterPro" id="IPR013098">
    <property type="entry name" value="Ig_I-set"/>
</dbReference>
<name>A0A9Q0M4P6_BLOTA</name>
<evidence type="ECO:0000313" key="9">
    <source>
        <dbReference type="EMBL" id="KAJ6218653.1"/>
    </source>
</evidence>
<dbReference type="Gene3D" id="4.10.75.10">
    <property type="entry name" value="Elafin-like"/>
    <property type="match status" value="1"/>
</dbReference>
<feature type="region of interest" description="Disordered" evidence="5">
    <location>
        <begin position="81"/>
        <end position="113"/>
    </location>
</feature>
<feature type="domain" description="Ig-like" evidence="7">
    <location>
        <begin position="385"/>
        <end position="477"/>
    </location>
</feature>
<dbReference type="Proteomes" id="UP001142055">
    <property type="component" value="Chromosome 3"/>
</dbReference>
<evidence type="ECO:0000313" key="10">
    <source>
        <dbReference type="Proteomes" id="UP001142055"/>
    </source>
</evidence>
<sequence length="600" mass="66972">MGSGIFLARGHAECRLRNKPGNCPGPEDVRLASPLGPNANETNCIMQCRSDADCRGADKCCYNGCANVCYSFFGDTRPITQHHQHVQSPKPPYETDGHIQSQPSRFDHGHVSNPNYYYNASTDNRISTNDDDYIEEMEPEIYPEAPHHQSVGPVSVVNANESYNIPEMNVRVRAGLDAMLDCHVLEEQDVTKNSSITSNVPTTTVVWSRDGRELSSIMEPNRFELQTNGSLLIRKTDSNDHGTYACVANQNAAQEIGYVQLQVEAPVRILPGPKNVIAQIGLSSYLQCNAIGFPDPRVTWYKDDKNLPLKSIKYRQFANFTLMIVKVSEKDSGVYTCQAFNGIGLHALWDVTLLLDSKPTQVDSEPEIVAYDPNRLSLQTDNVVPKTRVSGYLDRIISEIQLNPQEYLVGSTLNLTCLIRSAINNEIVNPSLLTSVTWFVNSDIPLSIGDTDSGEYRCRASTGPYAESTASTHIQVENIFVPAHCQDSPFFANCQMIVDNNYCRNPTYTFESMFNRLIIVIRRFTKNPLIILFFLGNTTRYAGIIGYYMFYAKYIDSQYRQSSSSTSVLIGTSSLIPIAFGILSGGLFISWFKPRANENV</sequence>
<dbReference type="SUPFAM" id="SSF57256">
    <property type="entry name" value="Elafin-like"/>
    <property type="match status" value="1"/>
</dbReference>
<dbReference type="PROSITE" id="PS51390">
    <property type="entry name" value="WAP"/>
    <property type="match status" value="1"/>
</dbReference>
<dbReference type="SMART" id="SM00409">
    <property type="entry name" value="IG"/>
    <property type="match status" value="3"/>
</dbReference>
<organism evidence="9 10">
    <name type="scientific">Blomia tropicalis</name>
    <name type="common">Mite</name>
    <dbReference type="NCBI Taxonomy" id="40697"/>
    <lineage>
        <taxon>Eukaryota</taxon>
        <taxon>Metazoa</taxon>
        <taxon>Ecdysozoa</taxon>
        <taxon>Arthropoda</taxon>
        <taxon>Chelicerata</taxon>
        <taxon>Arachnida</taxon>
        <taxon>Acari</taxon>
        <taxon>Acariformes</taxon>
        <taxon>Sarcoptiformes</taxon>
        <taxon>Astigmata</taxon>
        <taxon>Glycyphagoidea</taxon>
        <taxon>Echimyopodidae</taxon>
        <taxon>Blomia</taxon>
    </lineage>
</organism>
<dbReference type="GO" id="GO:0030414">
    <property type="term" value="F:peptidase inhibitor activity"/>
    <property type="evidence" value="ECO:0007669"/>
    <property type="project" value="InterPro"/>
</dbReference>
<keyword evidence="10" id="KW-1185">Reference proteome</keyword>
<reference evidence="9" key="1">
    <citation type="submission" date="2022-12" db="EMBL/GenBank/DDBJ databases">
        <title>Genome assemblies of Blomia tropicalis.</title>
        <authorList>
            <person name="Cui Y."/>
        </authorList>
    </citation>
    <scope>NUCLEOTIDE SEQUENCE</scope>
    <source>
        <tissue evidence="9">Adult mites</tissue>
    </source>
</reference>
<dbReference type="SUPFAM" id="SSF48726">
    <property type="entry name" value="Immunoglobulin"/>
    <property type="match status" value="3"/>
</dbReference>
<dbReference type="InterPro" id="IPR007110">
    <property type="entry name" value="Ig-like_dom"/>
</dbReference>
<dbReference type="InterPro" id="IPR013783">
    <property type="entry name" value="Ig-like_fold"/>
</dbReference>
<evidence type="ECO:0000256" key="2">
    <source>
        <dbReference type="ARBA" id="ARBA00022729"/>
    </source>
</evidence>
<keyword evidence="4" id="KW-1015">Disulfide bond</keyword>
<feature type="domain" description="Ig-like" evidence="7">
    <location>
        <begin position="153"/>
        <end position="257"/>
    </location>
</feature>
<comment type="function">
    <text evidence="1">Has antibacterial activity.</text>
</comment>
<dbReference type="GO" id="GO:0098609">
    <property type="term" value="P:cell-cell adhesion"/>
    <property type="evidence" value="ECO:0007669"/>
    <property type="project" value="TreeGrafter"/>
</dbReference>
<dbReference type="AlphaFoldDB" id="A0A9Q0M4P6"/>
<keyword evidence="2" id="KW-0732">Signal</keyword>
<protein>
    <submittedName>
        <fullName evidence="9">Uncharacterized protein</fullName>
    </submittedName>
</protein>
<comment type="caution">
    <text evidence="9">The sequence shown here is derived from an EMBL/GenBank/DDBJ whole genome shotgun (WGS) entry which is preliminary data.</text>
</comment>
<evidence type="ECO:0000259" key="7">
    <source>
        <dbReference type="PROSITE" id="PS50835"/>
    </source>
</evidence>
<dbReference type="SMART" id="SM00408">
    <property type="entry name" value="IGc2"/>
    <property type="match status" value="2"/>
</dbReference>
<evidence type="ECO:0000256" key="4">
    <source>
        <dbReference type="ARBA" id="ARBA00023157"/>
    </source>
</evidence>
<keyword evidence="6" id="KW-0472">Membrane</keyword>
<feature type="transmembrane region" description="Helical" evidence="6">
    <location>
        <begin position="570"/>
        <end position="592"/>
    </location>
</feature>
<dbReference type="SMART" id="SM00217">
    <property type="entry name" value="WAP"/>
    <property type="match status" value="1"/>
</dbReference>
<dbReference type="InterPro" id="IPR003598">
    <property type="entry name" value="Ig_sub2"/>
</dbReference>
<proteinExistence type="predicted"/>
<dbReference type="InterPro" id="IPR036179">
    <property type="entry name" value="Ig-like_dom_sf"/>
</dbReference>
<dbReference type="GO" id="GO:0055085">
    <property type="term" value="P:transmembrane transport"/>
    <property type="evidence" value="ECO:0007669"/>
    <property type="project" value="InterPro"/>
</dbReference>
<keyword evidence="6" id="KW-1133">Transmembrane helix</keyword>
<feature type="transmembrane region" description="Helical" evidence="6">
    <location>
        <begin position="529"/>
        <end position="550"/>
    </location>
</feature>
<dbReference type="CDD" id="cd00096">
    <property type="entry name" value="Ig"/>
    <property type="match status" value="1"/>
</dbReference>
<accession>A0A9Q0M4P6</accession>
<feature type="domain" description="Ig-like" evidence="7">
    <location>
        <begin position="266"/>
        <end position="342"/>
    </location>
</feature>
<dbReference type="PANTHER" id="PTHR44170:SF6">
    <property type="entry name" value="CONTACTIN"/>
    <property type="match status" value="1"/>
</dbReference>
<keyword evidence="6" id="KW-0812">Transmembrane</keyword>
<dbReference type="InterPro" id="IPR004156">
    <property type="entry name" value="OATP"/>
</dbReference>
<dbReference type="Pfam" id="PF07679">
    <property type="entry name" value="I-set"/>
    <property type="match status" value="2"/>
</dbReference>
<dbReference type="InterPro" id="IPR003599">
    <property type="entry name" value="Ig_sub"/>
</dbReference>
<dbReference type="CDD" id="cd00199">
    <property type="entry name" value="WAP"/>
    <property type="match status" value="1"/>
</dbReference>
<dbReference type="GO" id="GO:0016020">
    <property type="term" value="C:membrane"/>
    <property type="evidence" value="ECO:0007669"/>
    <property type="project" value="UniProtKB-SubCell"/>
</dbReference>
<dbReference type="PANTHER" id="PTHR44170">
    <property type="entry name" value="PROTEIN SIDEKICK"/>
    <property type="match status" value="1"/>
</dbReference>
<dbReference type="InterPro" id="IPR036645">
    <property type="entry name" value="Elafin-like_sf"/>
</dbReference>
<dbReference type="Gene3D" id="2.60.40.10">
    <property type="entry name" value="Immunoglobulins"/>
    <property type="match status" value="2"/>
</dbReference>
<keyword evidence="3" id="KW-0677">Repeat</keyword>
<dbReference type="PROSITE" id="PS50835">
    <property type="entry name" value="IG_LIKE"/>
    <property type="match status" value="3"/>
</dbReference>
<dbReference type="Pfam" id="PF00095">
    <property type="entry name" value="WAP"/>
    <property type="match status" value="1"/>
</dbReference>
<evidence type="ECO:0000256" key="5">
    <source>
        <dbReference type="SAM" id="MobiDB-lite"/>
    </source>
</evidence>
<evidence type="ECO:0000256" key="3">
    <source>
        <dbReference type="ARBA" id="ARBA00022737"/>
    </source>
</evidence>
<gene>
    <name evidence="9" type="ORF">RDWZM_009810</name>
</gene>
<dbReference type="EMBL" id="JAPWDV010000003">
    <property type="protein sequence ID" value="KAJ6218653.1"/>
    <property type="molecule type" value="Genomic_DNA"/>
</dbReference>
<evidence type="ECO:0000256" key="1">
    <source>
        <dbReference type="ARBA" id="ARBA00002878"/>
    </source>
</evidence>
<evidence type="ECO:0000256" key="6">
    <source>
        <dbReference type="SAM" id="Phobius"/>
    </source>
</evidence>
<feature type="domain" description="WAP" evidence="8">
    <location>
        <begin position="16"/>
        <end position="73"/>
    </location>
</feature>
<dbReference type="Pfam" id="PF03137">
    <property type="entry name" value="OATP"/>
    <property type="match status" value="1"/>
</dbReference>
<dbReference type="GO" id="GO:0005576">
    <property type="term" value="C:extracellular region"/>
    <property type="evidence" value="ECO:0007669"/>
    <property type="project" value="InterPro"/>
</dbReference>